<evidence type="ECO:0000256" key="4">
    <source>
        <dbReference type="ARBA" id="ARBA00023289"/>
    </source>
</evidence>
<comment type="caution">
    <text evidence="8">The sequence shown here is derived from an EMBL/GenBank/DDBJ whole genome shotgun (WGS) entry which is preliminary data.</text>
</comment>
<dbReference type="SUPFAM" id="SSF55008">
    <property type="entry name" value="HMA, heavy metal-associated domain"/>
    <property type="match status" value="1"/>
</dbReference>
<keyword evidence="3" id="KW-0449">Lipoprotein</keyword>
<organism evidence="8 9">
    <name type="scientific">Rhynchospora pubera</name>
    <dbReference type="NCBI Taxonomy" id="906938"/>
    <lineage>
        <taxon>Eukaryota</taxon>
        <taxon>Viridiplantae</taxon>
        <taxon>Streptophyta</taxon>
        <taxon>Embryophyta</taxon>
        <taxon>Tracheophyta</taxon>
        <taxon>Spermatophyta</taxon>
        <taxon>Magnoliopsida</taxon>
        <taxon>Liliopsida</taxon>
        <taxon>Poales</taxon>
        <taxon>Cyperaceae</taxon>
        <taxon>Cyperoideae</taxon>
        <taxon>Rhynchosporeae</taxon>
        <taxon>Rhynchospora</taxon>
    </lineage>
</organism>
<dbReference type="Gene3D" id="3.30.70.100">
    <property type="match status" value="1"/>
</dbReference>
<gene>
    <name evidence="8" type="ORF">LUZ62_020598</name>
</gene>
<keyword evidence="2" id="KW-0479">Metal-binding</keyword>
<dbReference type="PANTHER" id="PTHR45811:SF33">
    <property type="entry name" value="HEAVY METAL-ASSOCIATED ISOPRENYLATED PLANT PROTEIN 2-RELATED"/>
    <property type="match status" value="1"/>
</dbReference>
<evidence type="ECO:0000256" key="3">
    <source>
        <dbReference type="ARBA" id="ARBA00023288"/>
    </source>
</evidence>
<keyword evidence="4" id="KW-0636">Prenylation</keyword>
<dbReference type="EMBL" id="JAMFTS010000001">
    <property type="protein sequence ID" value="KAJ4808032.1"/>
    <property type="molecule type" value="Genomic_DNA"/>
</dbReference>
<keyword evidence="9" id="KW-1185">Reference proteome</keyword>
<feature type="region of interest" description="Disordered" evidence="6">
    <location>
        <begin position="63"/>
        <end position="84"/>
    </location>
</feature>
<dbReference type="InterPro" id="IPR036163">
    <property type="entry name" value="HMA_dom_sf"/>
</dbReference>
<dbReference type="PROSITE" id="PS50846">
    <property type="entry name" value="HMA_2"/>
    <property type="match status" value="1"/>
</dbReference>
<evidence type="ECO:0000256" key="1">
    <source>
        <dbReference type="ARBA" id="ARBA00022481"/>
    </source>
</evidence>
<proteinExistence type="inferred from homology"/>
<feature type="domain" description="HMA" evidence="7">
    <location>
        <begin position="1"/>
        <end position="68"/>
    </location>
</feature>
<evidence type="ECO:0000313" key="9">
    <source>
        <dbReference type="Proteomes" id="UP001140206"/>
    </source>
</evidence>
<keyword evidence="1" id="KW-0488">Methylation</keyword>
<sequence length="123" mass="13776">MKKIVVKVSIFCEKCKTLTLKTVAKLEGIQSLNLDSEKGTLTVVGSVDPVCIVSALKKKKRPAQIESVGPSEEKKEDKKEDEKKKECEEACKKFMECCRSCSKMPYGPSVIFIEEPYYGCTIM</sequence>
<accession>A0AAV8GXJ8</accession>
<comment type="similarity">
    <text evidence="5">Belongs to the HIPP family.</text>
</comment>
<feature type="compositionally biased region" description="Basic and acidic residues" evidence="6">
    <location>
        <begin position="71"/>
        <end position="84"/>
    </location>
</feature>
<name>A0AAV8GXJ8_9POAL</name>
<dbReference type="InterPro" id="IPR006121">
    <property type="entry name" value="HMA_dom"/>
</dbReference>
<evidence type="ECO:0000313" key="8">
    <source>
        <dbReference type="EMBL" id="KAJ4808032.1"/>
    </source>
</evidence>
<evidence type="ECO:0000256" key="5">
    <source>
        <dbReference type="ARBA" id="ARBA00024045"/>
    </source>
</evidence>
<dbReference type="AlphaFoldDB" id="A0AAV8GXJ8"/>
<dbReference type="Proteomes" id="UP001140206">
    <property type="component" value="Chromosome 1"/>
</dbReference>
<evidence type="ECO:0000256" key="6">
    <source>
        <dbReference type="SAM" id="MobiDB-lite"/>
    </source>
</evidence>
<dbReference type="PANTHER" id="PTHR45811">
    <property type="entry name" value="COPPER TRANSPORT PROTEIN FAMILY-RELATED"/>
    <property type="match status" value="1"/>
</dbReference>
<dbReference type="InterPro" id="IPR051863">
    <property type="entry name" value="HIPP"/>
</dbReference>
<reference evidence="8" key="1">
    <citation type="submission" date="2022-08" db="EMBL/GenBank/DDBJ databases">
        <authorList>
            <person name="Marques A."/>
        </authorList>
    </citation>
    <scope>NUCLEOTIDE SEQUENCE</scope>
    <source>
        <strain evidence="8">RhyPub2mFocal</strain>
        <tissue evidence="8">Leaves</tissue>
    </source>
</reference>
<evidence type="ECO:0000259" key="7">
    <source>
        <dbReference type="PROSITE" id="PS50846"/>
    </source>
</evidence>
<protein>
    <submittedName>
        <fullName evidence="8">Heavy metal transport/detoxification superfamily protein</fullName>
    </submittedName>
</protein>
<dbReference type="Pfam" id="PF00403">
    <property type="entry name" value="HMA"/>
    <property type="match status" value="1"/>
</dbReference>
<dbReference type="GO" id="GO:0046872">
    <property type="term" value="F:metal ion binding"/>
    <property type="evidence" value="ECO:0007669"/>
    <property type="project" value="UniProtKB-KW"/>
</dbReference>
<evidence type="ECO:0000256" key="2">
    <source>
        <dbReference type="ARBA" id="ARBA00022723"/>
    </source>
</evidence>